<keyword evidence="3" id="KW-0274">FAD</keyword>
<evidence type="ECO:0000256" key="1">
    <source>
        <dbReference type="ARBA" id="ARBA00001974"/>
    </source>
</evidence>
<protein>
    <submittedName>
        <fullName evidence="5">Deoxyribodipyrimidine photo-lyase</fullName>
    </submittedName>
</protein>
<dbReference type="EMBL" id="FXTT01000012">
    <property type="protein sequence ID" value="SMP37347.1"/>
    <property type="molecule type" value="Genomic_DNA"/>
</dbReference>
<evidence type="ECO:0000313" key="6">
    <source>
        <dbReference type="Proteomes" id="UP001157914"/>
    </source>
</evidence>
<evidence type="ECO:0000259" key="4">
    <source>
        <dbReference type="Pfam" id="PF03441"/>
    </source>
</evidence>
<evidence type="ECO:0000313" key="5">
    <source>
        <dbReference type="EMBL" id="SMP37347.1"/>
    </source>
</evidence>
<dbReference type="Gene3D" id="1.25.40.80">
    <property type="match status" value="1"/>
</dbReference>
<dbReference type="PANTHER" id="PTHR11455">
    <property type="entry name" value="CRYPTOCHROME"/>
    <property type="match status" value="1"/>
</dbReference>
<accession>A0ABY1PPW8</accession>
<organism evidence="5 6">
    <name type="scientific">Roseibium denhamense</name>
    <dbReference type="NCBI Taxonomy" id="76305"/>
    <lineage>
        <taxon>Bacteria</taxon>
        <taxon>Pseudomonadati</taxon>
        <taxon>Pseudomonadota</taxon>
        <taxon>Alphaproteobacteria</taxon>
        <taxon>Hyphomicrobiales</taxon>
        <taxon>Stappiaceae</taxon>
        <taxon>Roseibium</taxon>
    </lineage>
</organism>
<reference evidence="5 6" key="1">
    <citation type="submission" date="2017-05" db="EMBL/GenBank/DDBJ databases">
        <authorList>
            <person name="Varghese N."/>
            <person name="Submissions S."/>
        </authorList>
    </citation>
    <scope>NUCLEOTIDE SEQUENCE [LARGE SCALE GENOMIC DNA]</scope>
    <source>
        <strain evidence="5 6">DSM 15949</strain>
    </source>
</reference>
<comment type="caution">
    <text evidence="5">The sequence shown here is derived from an EMBL/GenBank/DDBJ whole genome shotgun (WGS) entry which is preliminary data.</text>
</comment>
<name>A0ABY1PPW8_9HYPH</name>
<evidence type="ECO:0000256" key="2">
    <source>
        <dbReference type="ARBA" id="ARBA00022630"/>
    </source>
</evidence>
<dbReference type="Gene3D" id="1.10.579.10">
    <property type="entry name" value="DNA Cyclobutane Dipyrimidine Photolyase, subunit A, domain 3"/>
    <property type="match status" value="1"/>
</dbReference>
<dbReference type="RefSeq" id="WP_244313922.1">
    <property type="nucleotide sequence ID" value="NZ_BAAAEA010000009.1"/>
</dbReference>
<proteinExistence type="predicted"/>
<dbReference type="Proteomes" id="UP001157914">
    <property type="component" value="Unassembled WGS sequence"/>
</dbReference>
<feature type="domain" description="Cryptochrome/DNA photolyase FAD-binding" evidence="4">
    <location>
        <begin position="89"/>
        <end position="216"/>
    </location>
</feature>
<gene>
    <name evidence="5" type="ORF">SAMN06265374_0064</name>
</gene>
<sequence length="419" mass="46536">MTDELPTIHGNEIWRSDGFSARAYGEVLMQAFLPRMGRRYAERRNYDRGPNAHEDVSLLSPYIRRRLVLETDVIAAAISAHGLSGSEKFVQEVVWRSYFKGWLELRPSVWDSYRAGLRADLEVLDANSGLRKAVDRAEAGQTGLACFDTWVTELKETGYLHNHARMWFASIWIFTLKLPWRIGADFFYRHLLDGDPASNTLSWRWVGGLHTRGKAYEAKAWNIAKFTGGRFSPDDQDLAGTIVPLDEEEPQGLPPVQPLVPAAQPLQDVPSLLLVTEEDCRLDDFELGRFDIKAAVKLSASRLRSPRQVSENVIAFEEAALEDAADAAGFSGAAHLGLKGGALLDAAKGAGARQVITPFVPAGPLRDWIKEAEPSLAEHGIQVRQWQRDWDMAVWPSATAGFFKVKKQIPALVGQFAGA</sequence>
<dbReference type="InterPro" id="IPR036134">
    <property type="entry name" value="Crypto/Photolyase_FAD-like_sf"/>
</dbReference>
<dbReference type="InterPro" id="IPR005101">
    <property type="entry name" value="Cryptochr/Photolyase_FAD-bd"/>
</dbReference>
<comment type="cofactor">
    <cofactor evidence="1">
        <name>FAD</name>
        <dbReference type="ChEBI" id="CHEBI:57692"/>
    </cofactor>
</comment>
<dbReference type="Pfam" id="PF03441">
    <property type="entry name" value="FAD_binding_7"/>
    <property type="match status" value="1"/>
</dbReference>
<evidence type="ECO:0000256" key="3">
    <source>
        <dbReference type="ARBA" id="ARBA00022827"/>
    </source>
</evidence>
<keyword evidence="2" id="KW-0285">Flavoprotein</keyword>
<dbReference type="InterPro" id="IPR002081">
    <property type="entry name" value="Cryptochrome/DNA_photolyase_1"/>
</dbReference>
<dbReference type="SUPFAM" id="SSF48173">
    <property type="entry name" value="Cryptochrome/photolyase FAD-binding domain"/>
    <property type="match status" value="1"/>
</dbReference>
<keyword evidence="6" id="KW-1185">Reference proteome</keyword>
<dbReference type="PANTHER" id="PTHR11455:SF9">
    <property type="entry name" value="CRYPTOCHROME CIRCADIAN CLOCK 5 ISOFORM X1"/>
    <property type="match status" value="1"/>
</dbReference>